<dbReference type="Proteomes" id="UP000216189">
    <property type="component" value="Unassembled WGS sequence"/>
</dbReference>
<accession>A0ABX4EET6</accession>
<sequence length="160" mass="18568">MKILFSTKYCLLIIIIALCMIFTNSCSEKELSKEELLIAQVDSFAYYYYNWRFKDAMPYCTSTSEKWLKYASSNVHDVDIDTLRNQTEGASCEIEDVEINDNTNTATVKITVKNFLQMDTIGTSCHMINEGSFTLQAIYINRNWKIRMEGLPQNEKQNHD</sequence>
<protein>
    <recommendedName>
        <fullName evidence="3">Lipoprotein</fullName>
    </recommendedName>
</protein>
<dbReference type="EMBL" id="NPJF01000064">
    <property type="protein sequence ID" value="OYP53584.1"/>
    <property type="molecule type" value="Genomic_DNA"/>
</dbReference>
<name>A0ABX4EET6_SEGBR</name>
<reference evidence="1 2" key="1">
    <citation type="submission" date="2017-08" db="EMBL/GenBank/DDBJ databases">
        <title>Comparative genomics of non-oral Prevotella species.</title>
        <authorList>
            <person name="Accetto T."/>
            <person name="Nograsek B."/>
            <person name="Avgustin G."/>
        </authorList>
    </citation>
    <scope>NUCLEOTIDE SEQUENCE [LARGE SCALE GENOMIC DNA]</scope>
    <source>
        <strain evidence="1 2">TC1-1</strain>
    </source>
</reference>
<dbReference type="RefSeq" id="WP_027453384.1">
    <property type="nucleotide sequence ID" value="NZ_BPTR01000001.1"/>
</dbReference>
<evidence type="ECO:0008006" key="3">
    <source>
        <dbReference type="Google" id="ProtNLM"/>
    </source>
</evidence>
<dbReference type="GeneID" id="72479637"/>
<evidence type="ECO:0000313" key="2">
    <source>
        <dbReference type="Proteomes" id="UP000216189"/>
    </source>
</evidence>
<evidence type="ECO:0000313" key="1">
    <source>
        <dbReference type="EMBL" id="OYP53584.1"/>
    </source>
</evidence>
<keyword evidence="2" id="KW-1185">Reference proteome</keyword>
<organism evidence="1 2">
    <name type="scientific">Segatella bryantii</name>
    <name type="common">Prevotella bryantii</name>
    <dbReference type="NCBI Taxonomy" id="77095"/>
    <lineage>
        <taxon>Bacteria</taxon>
        <taxon>Pseudomonadati</taxon>
        <taxon>Bacteroidota</taxon>
        <taxon>Bacteroidia</taxon>
        <taxon>Bacteroidales</taxon>
        <taxon>Prevotellaceae</taxon>
        <taxon>Segatella</taxon>
    </lineage>
</organism>
<gene>
    <name evidence="1" type="ORF">CIK91_13140</name>
</gene>
<comment type="caution">
    <text evidence="1">The sequence shown here is derived from an EMBL/GenBank/DDBJ whole genome shotgun (WGS) entry which is preliminary data.</text>
</comment>
<proteinExistence type="predicted"/>